<dbReference type="PROSITE" id="PS50092">
    <property type="entry name" value="TSP1"/>
    <property type="match status" value="1"/>
</dbReference>
<evidence type="ECO:0000313" key="4">
    <source>
        <dbReference type="WormBase" id="F58F9.9a"/>
    </source>
</evidence>
<keyword evidence="3" id="KW-1185">Reference proteome</keyword>
<organism evidence="2 3">
    <name type="scientific">Caenorhabditis elegans</name>
    <dbReference type="NCBI Taxonomy" id="6239"/>
    <lineage>
        <taxon>Eukaryota</taxon>
        <taxon>Metazoa</taxon>
        <taxon>Ecdysozoa</taxon>
        <taxon>Nematoda</taxon>
        <taxon>Chromadorea</taxon>
        <taxon>Rhabditida</taxon>
        <taxon>Rhabditina</taxon>
        <taxon>Rhabditomorpha</taxon>
        <taxon>Rhabditoidea</taxon>
        <taxon>Rhabditidae</taxon>
        <taxon>Peloderinae</taxon>
        <taxon>Caenorhabditis</taxon>
    </lineage>
</organism>
<dbReference type="RefSeq" id="NP_001023244.1">
    <property type="nucleotide sequence ID" value="NM_001028073.1"/>
</dbReference>
<dbReference type="GeneID" id="3565102"/>
<dbReference type="OMA" id="NIPNCAC"/>
<dbReference type="WormBase" id="F58F9.9a">
    <property type="protein sequence ID" value="CE38613"/>
    <property type="gene ID" value="WBGene00044307"/>
</dbReference>
<dbReference type="UCSC" id="F58F9.9">
    <property type="organism name" value="c. elegans"/>
</dbReference>
<dbReference type="PANTHER" id="PTHR31507">
    <property type="entry name" value="PROTEIN CBG15923"/>
    <property type="match status" value="1"/>
</dbReference>
<dbReference type="Proteomes" id="UP000001940">
    <property type="component" value="Chromosome IV"/>
</dbReference>
<sequence>MINFCHITFFLLIAGAQALPTCSYDVCAKGGMWTEWATTKPCPTNCGSCAKILYTRKCLSTNIPNCACVGDTTRYIPCNTKTCVYPAQRTCCIPYVPMIINGTSQCGPFPKDTGRSSEAPCCPKDGFWSDWSAYKPNSNNTAYVRSRKCLSGPSGCPCVNPTTTMETRTDCPCRKLVEVGEQVKKTIRYFPMNVVYTDKSCTAYQDLKAFNEGKGERPCNPWEKYPYASVIRYVRPDGTIGEERMSDCVSGGDQRATVFCDTTTLYYRLDINNDEIIGFSQLNILE</sequence>
<dbReference type="KEGG" id="cel:CELE_F58F9.9"/>
<protein>
    <submittedName>
        <fullName evidence="2">DUF4789 domain-containing protein</fullName>
    </submittedName>
</protein>
<dbReference type="PANTHER" id="PTHR31507:SF13">
    <property type="entry name" value="DUF4789 DOMAIN-CONTAINING PROTEIN-RELATED"/>
    <property type="match status" value="1"/>
</dbReference>
<reference evidence="2 3" key="1">
    <citation type="journal article" date="1998" name="Science">
        <title>Genome sequence of the nematode C. elegans: a platform for investigating biology.</title>
        <authorList>
            <consortium name="The C. elegans sequencing consortium"/>
            <person name="Sulson J.E."/>
            <person name="Waterston R."/>
        </authorList>
    </citation>
    <scope>NUCLEOTIDE SEQUENCE [LARGE SCALE GENOMIC DNA]</scope>
    <source>
        <strain evidence="2 3">Bristol N2</strain>
    </source>
</reference>
<accession>Q4TT93</accession>
<dbReference type="AGR" id="WB:WBGene00044307"/>
<dbReference type="OrthoDB" id="5821553at2759"/>
<evidence type="ECO:0000313" key="2">
    <source>
        <dbReference type="EMBL" id="CCD67637.1"/>
    </source>
</evidence>
<feature type="chain" id="PRO_5004244510" evidence="1">
    <location>
        <begin position="19"/>
        <end position="286"/>
    </location>
</feature>
<evidence type="ECO:0000256" key="1">
    <source>
        <dbReference type="SAM" id="SignalP"/>
    </source>
</evidence>
<gene>
    <name evidence="2" type="ORF">CELE_F58F9.9</name>
    <name evidence="2 4" type="ORF">F58F9.9</name>
</gene>
<dbReference type="InterPro" id="IPR000884">
    <property type="entry name" value="TSP1_rpt"/>
</dbReference>
<dbReference type="Bgee" id="WBGene00044307">
    <property type="expression patterns" value="Expressed in adult organism"/>
</dbReference>
<dbReference type="CTD" id="3565102"/>
<dbReference type="FunCoup" id="Q4TT93">
    <property type="interactions" value="3"/>
</dbReference>
<dbReference type="EMBL" id="BX284604">
    <property type="protein sequence ID" value="CCD67637.1"/>
    <property type="molecule type" value="Genomic_DNA"/>
</dbReference>
<dbReference type="PaxDb" id="6239-F58F9.9"/>
<dbReference type="AlphaFoldDB" id="Q4TT93"/>
<proteinExistence type="predicted"/>
<dbReference type="eggNOG" id="ENOG502TGH3">
    <property type="taxonomic scope" value="Eukaryota"/>
</dbReference>
<name>Q4TT93_CAEEL</name>
<dbReference type="InParanoid" id="Q4TT93"/>
<keyword evidence="1" id="KW-0732">Signal</keyword>
<dbReference type="PhylomeDB" id="Q4TT93"/>
<evidence type="ECO:0000313" key="3">
    <source>
        <dbReference type="Proteomes" id="UP000001940"/>
    </source>
</evidence>
<feature type="signal peptide" evidence="1">
    <location>
        <begin position="1"/>
        <end position="18"/>
    </location>
</feature>